<evidence type="ECO:0000313" key="4">
    <source>
        <dbReference type="Proteomes" id="UP001165080"/>
    </source>
</evidence>
<feature type="compositionally biased region" description="Acidic residues" evidence="2">
    <location>
        <begin position="349"/>
        <end position="360"/>
    </location>
</feature>
<dbReference type="GO" id="GO:0016251">
    <property type="term" value="F:RNA polymerase II general transcription initiation factor activity"/>
    <property type="evidence" value="ECO:0007669"/>
    <property type="project" value="TreeGrafter"/>
</dbReference>
<dbReference type="InterPro" id="IPR008851">
    <property type="entry name" value="TFIIF-alpha"/>
</dbReference>
<feature type="compositionally biased region" description="Acidic residues" evidence="2">
    <location>
        <begin position="409"/>
        <end position="430"/>
    </location>
</feature>
<dbReference type="EMBL" id="BRXU01000015">
    <property type="protein sequence ID" value="GLC56277.1"/>
    <property type="molecule type" value="Genomic_DNA"/>
</dbReference>
<dbReference type="GO" id="GO:0001096">
    <property type="term" value="F:TFIIF-class transcription factor complex binding"/>
    <property type="evidence" value="ECO:0007669"/>
    <property type="project" value="TreeGrafter"/>
</dbReference>
<proteinExistence type="inferred from homology"/>
<dbReference type="Proteomes" id="UP001165080">
    <property type="component" value="Unassembled WGS sequence"/>
</dbReference>
<keyword evidence="1" id="KW-0804">Transcription</keyword>
<keyword evidence="1" id="KW-0238">DNA-binding</keyword>
<feature type="region of interest" description="Disordered" evidence="2">
    <location>
        <begin position="248"/>
        <end position="559"/>
    </location>
</feature>
<feature type="compositionally biased region" description="Basic and acidic residues" evidence="2">
    <location>
        <begin position="361"/>
        <end position="371"/>
    </location>
</feature>
<feature type="compositionally biased region" description="Pro residues" evidence="2">
    <location>
        <begin position="434"/>
        <end position="453"/>
    </location>
</feature>
<sequence length="624" mass="65397">MSQPQELGLRAQVLDVVPPGPIHRNRRSAVAKFSHRIPNFRDPGCTFSLVPDPRAGALVDAVAKKKEDTVSRLRQQQQQQRAGPDVKVPLLLEQRDAAAGGSGPPAAVFKGVPEAGGGANVDGPPLHYILFRSGNRVTAFPAEQWFAFKPHVDRRGLLDSVAAANAAKPASGGGVGGVKELKAPLDPFALRLVPKSQRLEKQRQEEEARERQEQVAAGRLLPLAGAVADELGRGGRLKRFVDEDELEEELFGNDEEDEAPRFGGKGGKGAKKGGRGRGLKTADGEELGEDEMPEDLYAGPAVDEDLRPEKPEEAEDWEHEFAPDDDDQDQGHDEVYEDDPGMRKKLGIEADDEDEGEEADEQARKLKKLGDPDDSDEEEEEQKKKEEEEEARRQQAAAAAAAQGAAAGGDEDDQGEEDEDELEELDEMEEDSPKPPPRPASVPPAAARPPPAPGAAAAAAAGTKRRVAEESRPTTEGAKRARTATPPPPVAAGAGAPGAAARPVTPAAAAGAAPAVGAGAGAAAQQQQRPAGGAAAAAAGAAGGGAPAAGAGGAGAGPPITAEEVIDLLRRQPAGIMPFQSFTRHFSKRITTPELRAGLKSLTVSLCKSSKNEAGQLMLQLRKD</sequence>
<dbReference type="AlphaFoldDB" id="A0A9W6F4M0"/>
<feature type="compositionally biased region" description="Acidic residues" evidence="2">
    <location>
        <begin position="312"/>
        <end position="328"/>
    </location>
</feature>
<comment type="function">
    <text evidence="1">TFIIF is a general transcription initiation factor that binds to RNA polymerase II and helps to recruit it to the initiation complex in collaboration with TFIIB. It promotes transcription elongation.</text>
</comment>
<feature type="compositionally biased region" description="Low complexity" evidence="2">
    <location>
        <begin position="394"/>
        <end position="405"/>
    </location>
</feature>
<feature type="compositionally biased region" description="Acidic residues" evidence="2">
    <location>
        <begin position="248"/>
        <end position="258"/>
    </location>
</feature>
<feature type="compositionally biased region" description="Basic and acidic residues" evidence="2">
    <location>
        <begin position="329"/>
        <end position="348"/>
    </location>
</feature>
<comment type="similarity">
    <text evidence="1">Belongs to the TFIIF alpha subunit family.</text>
</comment>
<dbReference type="GO" id="GO:0005674">
    <property type="term" value="C:transcription factor TFIIF complex"/>
    <property type="evidence" value="ECO:0007669"/>
    <property type="project" value="TreeGrafter"/>
</dbReference>
<comment type="subcellular location">
    <subcellularLocation>
        <location evidence="1">Nucleus</location>
    </subcellularLocation>
</comment>
<reference evidence="3 4" key="1">
    <citation type="journal article" date="2023" name="Commun. Biol.">
        <title>Reorganization of the ancestral sex-determining regions during the evolution of trioecy in Pleodorina starrii.</title>
        <authorList>
            <person name="Takahashi K."/>
            <person name="Suzuki S."/>
            <person name="Kawai-Toyooka H."/>
            <person name="Yamamoto K."/>
            <person name="Hamaji T."/>
            <person name="Ootsuki R."/>
            <person name="Yamaguchi H."/>
            <person name="Kawachi M."/>
            <person name="Higashiyama T."/>
            <person name="Nozaki H."/>
        </authorList>
    </citation>
    <scope>NUCLEOTIDE SEQUENCE [LARGE SCALE GENOMIC DNA]</scope>
    <source>
        <strain evidence="3 4">NIES-4479</strain>
    </source>
</reference>
<name>A0A9W6F4M0_9CHLO</name>
<keyword evidence="1" id="KW-0805">Transcription regulation</keyword>
<dbReference type="GO" id="GO:0003677">
    <property type="term" value="F:DNA binding"/>
    <property type="evidence" value="ECO:0007669"/>
    <property type="project" value="UniProtKB-KW"/>
</dbReference>
<feature type="compositionally biased region" description="Acidic residues" evidence="2">
    <location>
        <begin position="284"/>
        <end position="294"/>
    </location>
</feature>
<gene>
    <name evidence="3" type="primary">PLEST008872</name>
    <name evidence="3" type="ORF">PLESTB_001087400</name>
</gene>
<feature type="compositionally biased region" description="Gly residues" evidence="2">
    <location>
        <begin position="541"/>
        <end position="556"/>
    </location>
</feature>
<accession>A0A9W6F4M0</accession>
<protein>
    <recommendedName>
        <fullName evidence="1">Transcription initiation factor IIF subunit alpha</fullName>
    </recommendedName>
</protein>
<feature type="compositionally biased region" description="Basic and acidic residues" evidence="2">
    <location>
        <begin position="466"/>
        <end position="479"/>
    </location>
</feature>
<dbReference type="Pfam" id="PF05793">
    <property type="entry name" value="TFIIF_alpha"/>
    <property type="match status" value="1"/>
</dbReference>
<dbReference type="OrthoDB" id="544823at2759"/>
<dbReference type="GO" id="GO:0032968">
    <property type="term" value="P:positive regulation of transcription elongation by RNA polymerase II"/>
    <property type="evidence" value="ECO:0007669"/>
    <property type="project" value="InterPro"/>
</dbReference>
<dbReference type="PANTHER" id="PTHR13011:SF0">
    <property type="entry name" value="GENERAL TRANSCRIPTION FACTOR IIF SUBUNIT 1"/>
    <property type="match status" value="1"/>
</dbReference>
<comment type="caution">
    <text evidence="3">The sequence shown here is derived from an EMBL/GenBank/DDBJ whole genome shotgun (WGS) entry which is preliminary data.</text>
</comment>
<dbReference type="PANTHER" id="PTHR13011">
    <property type="entry name" value="TFIIF-ALPHA"/>
    <property type="match status" value="1"/>
</dbReference>
<feature type="compositionally biased region" description="Low complexity" evidence="2">
    <location>
        <begin position="491"/>
        <end position="540"/>
    </location>
</feature>
<keyword evidence="1" id="KW-0539">Nucleus</keyword>
<evidence type="ECO:0000256" key="2">
    <source>
        <dbReference type="SAM" id="MobiDB-lite"/>
    </source>
</evidence>
<evidence type="ECO:0000256" key="1">
    <source>
        <dbReference type="RuleBase" id="RU366044"/>
    </source>
</evidence>
<dbReference type="GO" id="GO:0006367">
    <property type="term" value="P:transcription initiation at RNA polymerase II promoter"/>
    <property type="evidence" value="ECO:0007669"/>
    <property type="project" value="InterPro"/>
</dbReference>
<evidence type="ECO:0000313" key="3">
    <source>
        <dbReference type="EMBL" id="GLC56277.1"/>
    </source>
</evidence>
<feature type="compositionally biased region" description="Basic residues" evidence="2">
    <location>
        <begin position="268"/>
        <end position="278"/>
    </location>
</feature>
<organism evidence="3 4">
    <name type="scientific">Pleodorina starrii</name>
    <dbReference type="NCBI Taxonomy" id="330485"/>
    <lineage>
        <taxon>Eukaryota</taxon>
        <taxon>Viridiplantae</taxon>
        <taxon>Chlorophyta</taxon>
        <taxon>core chlorophytes</taxon>
        <taxon>Chlorophyceae</taxon>
        <taxon>CS clade</taxon>
        <taxon>Chlamydomonadales</taxon>
        <taxon>Volvocaceae</taxon>
        <taxon>Pleodorina</taxon>
    </lineage>
</organism>
<keyword evidence="4" id="KW-1185">Reference proteome</keyword>
<feature type="compositionally biased region" description="Basic and acidic residues" evidence="2">
    <location>
        <begin position="381"/>
        <end position="393"/>
    </location>
</feature>